<evidence type="ECO:0000256" key="1">
    <source>
        <dbReference type="SAM" id="MobiDB-lite"/>
    </source>
</evidence>
<dbReference type="EMBL" id="VNIB01000005">
    <property type="protein sequence ID" value="TYO98739.1"/>
    <property type="molecule type" value="Genomic_DNA"/>
</dbReference>
<dbReference type="RefSeq" id="WP_148895677.1">
    <property type="nucleotide sequence ID" value="NZ_VNIB01000005.1"/>
</dbReference>
<protein>
    <submittedName>
        <fullName evidence="2">Uncharacterized protein</fullName>
    </submittedName>
</protein>
<name>A0A5D3WIN5_9BACT</name>
<proteinExistence type="predicted"/>
<gene>
    <name evidence="2" type="ORF">EDC39_105108</name>
</gene>
<dbReference type="Proteomes" id="UP000324159">
    <property type="component" value="Unassembled WGS sequence"/>
</dbReference>
<evidence type="ECO:0000313" key="3">
    <source>
        <dbReference type="Proteomes" id="UP000324159"/>
    </source>
</evidence>
<feature type="region of interest" description="Disordered" evidence="1">
    <location>
        <begin position="186"/>
        <end position="225"/>
    </location>
</feature>
<keyword evidence="3" id="KW-1185">Reference proteome</keyword>
<evidence type="ECO:0000313" key="2">
    <source>
        <dbReference type="EMBL" id="TYO98739.1"/>
    </source>
</evidence>
<feature type="compositionally biased region" description="Basic and acidic residues" evidence="1">
    <location>
        <begin position="186"/>
        <end position="199"/>
    </location>
</feature>
<dbReference type="OrthoDB" id="9909395at2"/>
<reference evidence="2 3" key="1">
    <citation type="submission" date="2019-07" db="EMBL/GenBank/DDBJ databases">
        <title>Genomic Encyclopedia of Type Strains, Phase IV (KMG-IV): sequencing the most valuable type-strain genomes for metagenomic binning, comparative biology and taxonomic classification.</title>
        <authorList>
            <person name="Goeker M."/>
        </authorList>
    </citation>
    <scope>NUCLEOTIDE SEQUENCE [LARGE SCALE GENOMIC DNA]</scope>
    <source>
        <strain evidence="2 3">SS015</strain>
    </source>
</reference>
<dbReference type="AlphaFoldDB" id="A0A5D3WIN5"/>
<comment type="caution">
    <text evidence="2">The sequence shown here is derived from an EMBL/GenBank/DDBJ whole genome shotgun (WGS) entry which is preliminary data.</text>
</comment>
<organism evidence="2 3">
    <name type="scientific">Geothermobacter ehrlichii</name>
    <dbReference type="NCBI Taxonomy" id="213224"/>
    <lineage>
        <taxon>Bacteria</taxon>
        <taxon>Pseudomonadati</taxon>
        <taxon>Thermodesulfobacteriota</taxon>
        <taxon>Desulfuromonadia</taxon>
        <taxon>Desulfuromonadales</taxon>
        <taxon>Geothermobacteraceae</taxon>
        <taxon>Geothermobacter</taxon>
    </lineage>
</organism>
<sequence>MKKERLLLVLLIVLAASLVYAWLTSPRQQRIAGKGTPVVGRSATATKEKTPLGESLRLDLLVHDEAGYEAVRRDIFRFYVPKPPKRPVEKAKPVQPPPPQAGAAPPPRPVVTAPPPARFRLLGLVDTGERMRVFLTDERKLFIVSEGDTFGDNGEYRVETLTSEAVEIRQRGRSALIRISLNDREESVGTGMKEAEGVGRPKTPLRRSTVPVDQPRFRSFKKYRP</sequence>
<accession>A0A5D3WIN5</accession>
<feature type="region of interest" description="Disordered" evidence="1">
    <location>
        <begin position="86"/>
        <end position="114"/>
    </location>
</feature>
<feature type="compositionally biased region" description="Pro residues" evidence="1">
    <location>
        <begin position="94"/>
        <end position="114"/>
    </location>
</feature>